<organism evidence="2 3">
    <name type="scientific">Actinomadura bangladeshensis</name>
    <dbReference type="NCBI Taxonomy" id="453573"/>
    <lineage>
        <taxon>Bacteria</taxon>
        <taxon>Bacillati</taxon>
        <taxon>Actinomycetota</taxon>
        <taxon>Actinomycetes</taxon>
        <taxon>Streptosporangiales</taxon>
        <taxon>Thermomonosporaceae</taxon>
        <taxon>Actinomadura</taxon>
    </lineage>
</organism>
<dbReference type="AlphaFoldDB" id="A0A4R4P4J0"/>
<evidence type="ECO:0000313" key="2">
    <source>
        <dbReference type="EMBL" id="TDC16594.1"/>
    </source>
</evidence>
<keyword evidence="3" id="KW-1185">Reference proteome</keyword>
<dbReference type="PANTHER" id="PTHR40112:SF1">
    <property type="entry name" value="H2HPP ISOMERASE"/>
    <property type="match status" value="1"/>
</dbReference>
<feature type="domain" description="Cupin type-2" evidence="1">
    <location>
        <begin position="39"/>
        <end position="93"/>
    </location>
</feature>
<protein>
    <submittedName>
        <fullName evidence="2">Cupin domain-containing protein</fullName>
    </submittedName>
</protein>
<dbReference type="Gene3D" id="2.60.120.10">
    <property type="entry name" value="Jelly Rolls"/>
    <property type="match status" value="1"/>
</dbReference>
<sequence>MTGSEREPVIITWSGLAEHNPLPGITGSVHLGEQLSAAVFRLAAGAVVPLHSHGNEEFGQVLSGSLTLETGERRSALTAGDGFLIPGEIPHAAVAGPHGCLLLECYAPARDPFPPTDPRSTP</sequence>
<evidence type="ECO:0000313" key="3">
    <source>
        <dbReference type="Proteomes" id="UP000295431"/>
    </source>
</evidence>
<gene>
    <name evidence="2" type="ORF">E1284_12090</name>
</gene>
<dbReference type="Proteomes" id="UP000295431">
    <property type="component" value="Unassembled WGS sequence"/>
</dbReference>
<dbReference type="SUPFAM" id="SSF51182">
    <property type="entry name" value="RmlC-like cupins"/>
    <property type="match status" value="1"/>
</dbReference>
<name>A0A4R4P4J0_9ACTN</name>
<dbReference type="InterPro" id="IPR011051">
    <property type="entry name" value="RmlC_Cupin_sf"/>
</dbReference>
<dbReference type="EMBL" id="SMJW01000047">
    <property type="protein sequence ID" value="TDC16594.1"/>
    <property type="molecule type" value="Genomic_DNA"/>
</dbReference>
<dbReference type="RefSeq" id="WP_131939139.1">
    <property type="nucleotide sequence ID" value="NZ_BAAAMX010000033.1"/>
</dbReference>
<dbReference type="Pfam" id="PF07883">
    <property type="entry name" value="Cupin_2"/>
    <property type="match status" value="1"/>
</dbReference>
<proteinExistence type="predicted"/>
<reference evidence="2 3" key="1">
    <citation type="submission" date="2019-03" db="EMBL/GenBank/DDBJ databases">
        <title>Draft genome sequences of novel Actinobacteria.</title>
        <authorList>
            <person name="Sahin N."/>
            <person name="Ay H."/>
            <person name="Saygin H."/>
        </authorList>
    </citation>
    <scope>NUCLEOTIDE SEQUENCE [LARGE SCALE GENOMIC DNA]</scope>
    <source>
        <strain evidence="2 3">DSM 45347</strain>
    </source>
</reference>
<dbReference type="InterPro" id="IPR013096">
    <property type="entry name" value="Cupin_2"/>
</dbReference>
<dbReference type="InterPro" id="IPR052535">
    <property type="entry name" value="Bacilysin_H2HPP_isomerase"/>
</dbReference>
<dbReference type="InterPro" id="IPR014710">
    <property type="entry name" value="RmlC-like_jellyroll"/>
</dbReference>
<evidence type="ECO:0000259" key="1">
    <source>
        <dbReference type="Pfam" id="PF07883"/>
    </source>
</evidence>
<comment type="caution">
    <text evidence="2">The sequence shown here is derived from an EMBL/GenBank/DDBJ whole genome shotgun (WGS) entry which is preliminary data.</text>
</comment>
<dbReference type="PANTHER" id="PTHR40112">
    <property type="entry name" value="H2HPP ISOMERASE"/>
    <property type="match status" value="1"/>
</dbReference>
<accession>A0A4R4P4J0</accession>
<dbReference type="OrthoDB" id="4105826at2"/>